<evidence type="ECO:0000313" key="1">
    <source>
        <dbReference type="EMBL" id="GFU08466.1"/>
    </source>
</evidence>
<evidence type="ECO:0000313" key="2">
    <source>
        <dbReference type="Proteomes" id="UP000887013"/>
    </source>
</evidence>
<dbReference type="Proteomes" id="UP000887013">
    <property type="component" value="Unassembled WGS sequence"/>
</dbReference>
<organism evidence="1 2">
    <name type="scientific">Nephila pilipes</name>
    <name type="common">Giant wood spider</name>
    <name type="synonym">Nephila maculata</name>
    <dbReference type="NCBI Taxonomy" id="299642"/>
    <lineage>
        <taxon>Eukaryota</taxon>
        <taxon>Metazoa</taxon>
        <taxon>Ecdysozoa</taxon>
        <taxon>Arthropoda</taxon>
        <taxon>Chelicerata</taxon>
        <taxon>Arachnida</taxon>
        <taxon>Araneae</taxon>
        <taxon>Araneomorphae</taxon>
        <taxon>Entelegynae</taxon>
        <taxon>Araneoidea</taxon>
        <taxon>Nephilidae</taxon>
        <taxon>Nephila</taxon>
    </lineage>
</organism>
<proteinExistence type="predicted"/>
<comment type="caution">
    <text evidence="1">The sequence shown here is derived from an EMBL/GenBank/DDBJ whole genome shotgun (WGS) entry which is preliminary data.</text>
</comment>
<reference evidence="1" key="1">
    <citation type="submission" date="2020-08" db="EMBL/GenBank/DDBJ databases">
        <title>Multicomponent nature underlies the extraordinary mechanical properties of spider dragline silk.</title>
        <authorList>
            <person name="Kono N."/>
            <person name="Nakamura H."/>
            <person name="Mori M."/>
            <person name="Yoshida Y."/>
            <person name="Ohtoshi R."/>
            <person name="Malay A.D."/>
            <person name="Moran D.A.P."/>
            <person name="Tomita M."/>
            <person name="Numata K."/>
            <person name="Arakawa K."/>
        </authorList>
    </citation>
    <scope>NUCLEOTIDE SEQUENCE</scope>
</reference>
<dbReference type="EMBL" id="BMAW01124568">
    <property type="protein sequence ID" value="GFU08466.1"/>
    <property type="molecule type" value="Genomic_DNA"/>
</dbReference>
<name>A0A8X6QAB1_NEPPI</name>
<dbReference type="AlphaFoldDB" id="A0A8X6QAB1"/>
<sequence length="93" mass="10456">MISFNQDVLLHPLPFSHRLAPVGAAIVCVIAGQSPKRRHSGDEWLPHPQRAFIFNAKYRRGHTRANSLTLWGMKSKSEDTKNIKIKRRGSPAG</sequence>
<accession>A0A8X6QAB1</accession>
<gene>
    <name evidence="1" type="ORF">NPIL_615091</name>
</gene>
<keyword evidence="2" id="KW-1185">Reference proteome</keyword>
<protein>
    <submittedName>
        <fullName evidence="1">Uncharacterized protein</fullName>
    </submittedName>
</protein>